<dbReference type="EMBL" id="JBHSQQ010000245">
    <property type="protein sequence ID" value="MFC5944986.1"/>
    <property type="molecule type" value="Genomic_DNA"/>
</dbReference>
<sequence>MAISVTLPPDGAGGVVVGAAAGVGLGRAGGRVVVGGALGERVGAAPNDSPAGDSVGRARGGGSGCSSSLGHSS</sequence>
<feature type="non-terminal residue" evidence="2">
    <location>
        <position position="73"/>
    </location>
</feature>
<keyword evidence="3" id="KW-1185">Reference proteome</keyword>
<comment type="caution">
    <text evidence="2">The sequence shown here is derived from an EMBL/GenBank/DDBJ whole genome shotgun (WGS) entry which is preliminary data.</text>
</comment>
<reference evidence="3" key="1">
    <citation type="journal article" date="2019" name="Int. J. Syst. Evol. Microbiol.">
        <title>The Global Catalogue of Microorganisms (GCM) 10K type strain sequencing project: providing services to taxonomists for standard genome sequencing and annotation.</title>
        <authorList>
            <consortium name="The Broad Institute Genomics Platform"/>
            <consortium name="The Broad Institute Genome Sequencing Center for Infectious Disease"/>
            <person name="Wu L."/>
            <person name="Ma J."/>
        </authorList>
    </citation>
    <scope>NUCLEOTIDE SEQUENCE [LARGE SCALE GENOMIC DNA]</scope>
    <source>
        <strain evidence="3">CGMCC 4.7173</strain>
    </source>
</reference>
<evidence type="ECO:0000313" key="2">
    <source>
        <dbReference type="EMBL" id="MFC5944986.1"/>
    </source>
</evidence>
<feature type="region of interest" description="Disordered" evidence="1">
    <location>
        <begin position="41"/>
        <end position="73"/>
    </location>
</feature>
<dbReference type="Proteomes" id="UP001596207">
    <property type="component" value="Unassembled WGS sequence"/>
</dbReference>
<protein>
    <submittedName>
        <fullName evidence="2">Uncharacterized protein</fullName>
    </submittedName>
</protein>
<proteinExistence type="predicted"/>
<evidence type="ECO:0000256" key="1">
    <source>
        <dbReference type="SAM" id="MobiDB-lite"/>
    </source>
</evidence>
<dbReference type="RefSeq" id="WP_377537752.1">
    <property type="nucleotide sequence ID" value="NZ_JBHSQQ010000245.1"/>
</dbReference>
<gene>
    <name evidence="2" type="ORF">ACFPZ4_26380</name>
</gene>
<name>A0ABW1HUB0_9ACTN</name>
<evidence type="ECO:0000313" key="3">
    <source>
        <dbReference type="Proteomes" id="UP001596207"/>
    </source>
</evidence>
<organism evidence="2 3">
    <name type="scientific">Micromonospora harpali</name>
    <dbReference type="NCBI Taxonomy" id="1490225"/>
    <lineage>
        <taxon>Bacteria</taxon>
        <taxon>Bacillati</taxon>
        <taxon>Actinomycetota</taxon>
        <taxon>Actinomycetes</taxon>
        <taxon>Micromonosporales</taxon>
        <taxon>Micromonosporaceae</taxon>
        <taxon>Micromonospora</taxon>
    </lineage>
</organism>
<accession>A0ABW1HUB0</accession>